<dbReference type="Gene3D" id="2.60.120.10">
    <property type="entry name" value="Jelly Rolls"/>
    <property type="match status" value="1"/>
</dbReference>
<evidence type="ECO:0000256" key="2">
    <source>
        <dbReference type="ARBA" id="ARBA00022833"/>
    </source>
</evidence>
<protein>
    <submittedName>
        <fullName evidence="3">Class I mannose-6-phosphate isomerase</fullName>
    </submittedName>
</protein>
<dbReference type="InterPro" id="IPR051804">
    <property type="entry name" value="Carb_Metab_Reg_Kinase/Isom"/>
</dbReference>
<gene>
    <name evidence="3" type="ORF">WMW72_10165</name>
</gene>
<keyword evidence="1" id="KW-0479">Metal-binding</keyword>
<dbReference type="EMBL" id="JBBPCC010000005">
    <property type="protein sequence ID" value="MEK8128267.1"/>
    <property type="molecule type" value="Genomic_DNA"/>
</dbReference>
<accession>A0ABU9DHD4</accession>
<dbReference type="Proteomes" id="UP001469365">
    <property type="component" value="Unassembled WGS sequence"/>
</dbReference>
<keyword evidence="2" id="KW-0862">Zinc</keyword>
<keyword evidence="4" id="KW-1185">Reference proteome</keyword>
<dbReference type="PIRSF" id="PIRSF026713">
    <property type="entry name" value="PMI_Firm_long_prd"/>
    <property type="match status" value="1"/>
</dbReference>
<dbReference type="SUPFAM" id="SSF51182">
    <property type="entry name" value="RmlC-like cupins"/>
    <property type="match status" value="1"/>
</dbReference>
<sequence>MAALYNKKPAIEIKGREDEIWSGYGPIAQELLRSTNEGQKFILTIECYPTVRVEEIVEGLRLRLNPAKVVYAELAAKNQGQIEDMIERYVTDDRVFGYMAPFAIGDFYDQAKLVQLQNEIEAVTEGLILVIGTGATLVATGDVLIYADMARWEIQQRYRSREFGNWLADNHAEDILRKYKRGFFIEWRAADRLKRDVLPQADYYLDTNAQDDPKLLSKDALFEGFKQAVRRPFRLVPYFDPGVWGGQWLEEKIGLDKREHPYAWGFDGVPEENSVYLQYGATHVEVPSINLVFFEPKALLGEKVYARFGAEFPIRFDFLDTIGGQPLSLQVHPLTDYIRKNFGMFYTQDESYYMLDAVPGATVYLGVKEGIDPNAMLADLERAQAGDVSFPAEQYINVFPAKKHDHFMIPAGTVHCSGTGGMVLEISATPYIFTFKLWDWDRLGLDGKPRPVHLEHGRQNIQWDRSTSWVESNLVNPILKIGEGEGWTEEKTGLHELEFIETRRHWFSEVVPHHTEGGVQMLNLIEGEEAVVESPSNAFEPFIVRYAETFIVPAAVGEYTIRPTEGNQGERYGTIKAYVR</sequence>
<dbReference type="InterPro" id="IPR011051">
    <property type="entry name" value="RmlC_Cupin_sf"/>
</dbReference>
<dbReference type="GO" id="GO:0016853">
    <property type="term" value="F:isomerase activity"/>
    <property type="evidence" value="ECO:0007669"/>
    <property type="project" value="UniProtKB-KW"/>
</dbReference>
<proteinExistence type="predicted"/>
<reference evidence="3 4" key="1">
    <citation type="submission" date="2024-04" db="EMBL/GenBank/DDBJ databases">
        <title>draft genome sequnece of Paenibacillus filicis.</title>
        <authorList>
            <person name="Kim D.-U."/>
        </authorList>
    </citation>
    <scope>NUCLEOTIDE SEQUENCE [LARGE SCALE GENOMIC DNA]</scope>
    <source>
        <strain evidence="3 4">KACC14197</strain>
    </source>
</reference>
<dbReference type="InterPro" id="IPR014710">
    <property type="entry name" value="RmlC-like_jellyroll"/>
</dbReference>
<keyword evidence="3" id="KW-0413">Isomerase</keyword>
<evidence type="ECO:0000313" key="3">
    <source>
        <dbReference type="EMBL" id="MEK8128267.1"/>
    </source>
</evidence>
<evidence type="ECO:0000256" key="1">
    <source>
        <dbReference type="ARBA" id="ARBA00022723"/>
    </source>
</evidence>
<organism evidence="3 4">
    <name type="scientific">Paenibacillus filicis</name>
    <dbReference type="NCBI Taxonomy" id="669464"/>
    <lineage>
        <taxon>Bacteria</taxon>
        <taxon>Bacillati</taxon>
        <taxon>Bacillota</taxon>
        <taxon>Bacilli</taxon>
        <taxon>Bacillales</taxon>
        <taxon>Paenibacillaceae</taxon>
        <taxon>Paenibacillus</taxon>
    </lineage>
</organism>
<dbReference type="InterPro" id="IPR016847">
    <property type="entry name" value="Man6P_Isoase_Firm_lng_prd"/>
</dbReference>
<comment type="caution">
    <text evidence="3">The sequence shown here is derived from an EMBL/GenBank/DDBJ whole genome shotgun (WGS) entry which is preliminary data.</text>
</comment>
<dbReference type="PANTHER" id="PTHR42742">
    <property type="entry name" value="TRANSCRIPTIONAL REPRESSOR MPRA"/>
    <property type="match status" value="1"/>
</dbReference>
<dbReference type="RefSeq" id="WP_341415332.1">
    <property type="nucleotide sequence ID" value="NZ_JBBPCC010000005.1"/>
</dbReference>
<name>A0ABU9DHD4_9BACL</name>
<dbReference type="CDD" id="cd07010">
    <property type="entry name" value="cupin_PMI_type_I_N_bac"/>
    <property type="match status" value="1"/>
</dbReference>
<dbReference type="PANTHER" id="PTHR42742:SF3">
    <property type="entry name" value="FRUCTOKINASE"/>
    <property type="match status" value="1"/>
</dbReference>
<evidence type="ECO:0000313" key="4">
    <source>
        <dbReference type="Proteomes" id="UP001469365"/>
    </source>
</evidence>